<reference evidence="2" key="1">
    <citation type="submission" date="2016-05" db="EMBL/GenBank/DDBJ databases">
        <authorList>
            <person name="Lavstsen T."/>
            <person name="Jespersen J.S."/>
        </authorList>
    </citation>
    <scope>NUCLEOTIDE SEQUENCE</scope>
    <source>
        <tissue evidence="2">Brain</tissue>
    </source>
</reference>
<proteinExistence type="predicted"/>
<feature type="non-terminal residue" evidence="2">
    <location>
        <position position="73"/>
    </location>
</feature>
<accession>A0A1A8CDK5</accession>
<feature type="region of interest" description="Disordered" evidence="1">
    <location>
        <begin position="34"/>
        <end position="73"/>
    </location>
</feature>
<sequence>QKSFSTVSTHAYGPLTLWWILSHVRRTEPFSRPLGAHFQSPDQQEAAAHHCGTEELPDNSSNVAITEDASSHL</sequence>
<dbReference type="EMBL" id="HADZ01013808">
    <property type="protein sequence ID" value="SBP77749.1"/>
    <property type="molecule type" value="Transcribed_RNA"/>
</dbReference>
<reference evidence="2" key="2">
    <citation type="submission" date="2016-06" db="EMBL/GenBank/DDBJ databases">
        <title>The genome of a short-lived fish provides insights into sex chromosome evolution and the genetic control of aging.</title>
        <authorList>
            <person name="Reichwald K."/>
            <person name="Felder M."/>
            <person name="Petzold A."/>
            <person name="Koch P."/>
            <person name="Groth M."/>
            <person name="Platzer M."/>
        </authorList>
    </citation>
    <scope>NUCLEOTIDE SEQUENCE</scope>
    <source>
        <tissue evidence="2">Brain</tissue>
    </source>
</reference>
<organism evidence="2">
    <name type="scientific">Nothobranchius kadleci</name>
    <name type="common">African annual killifish</name>
    <dbReference type="NCBI Taxonomy" id="1051664"/>
    <lineage>
        <taxon>Eukaryota</taxon>
        <taxon>Metazoa</taxon>
        <taxon>Chordata</taxon>
        <taxon>Craniata</taxon>
        <taxon>Vertebrata</taxon>
        <taxon>Euteleostomi</taxon>
        <taxon>Actinopterygii</taxon>
        <taxon>Neopterygii</taxon>
        <taxon>Teleostei</taxon>
        <taxon>Neoteleostei</taxon>
        <taxon>Acanthomorphata</taxon>
        <taxon>Ovalentaria</taxon>
        <taxon>Atherinomorphae</taxon>
        <taxon>Cyprinodontiformes</taxon>
        <taxon>Nothobranchiidae</taxon>
        <taxon>Nothobranchius</taxon>
    </lineage>
</organism>
<name>A0A1A8CDK5_NOTKA</name>
<feature type="non-terminal residue" evidence="2">
    <location>
        <position position="1"/>
    </location>
</feature>
<evidence type="ECO:0000256" key="1">
    <source>
        <dbReference type="SAM" id="MobiDB-lite"/>
    </source>
</evidence>
<dbReference type="AlphaFoldDB" id="A0A1A8CDK5"/>
<protein>
    <submittedName>
        <fullName evidence="2">Uncharacterized protein</fullName>
    </submittedName>
</protein>
<gene>
    <name evidence="2" type="primary">CU570881.1</name>
</gene>
<evidence type="ECO:0000313" key="2">
    <source>
        <dbReference type="EMBL" id="SBP77749.1"/>
    </source>
</evidence>